<keyword evidence="4" id="KW-1185">Reference proteome</keyword>
<evidence type="ECO:0000313" key="3">
    <source>
        <dbReference type="EMBL" id="PTX63715.1"/>
    </source>
</evidence>
<feature type="signal peptide" evidence="1">
    <location>
        <begin position="1"/>
        <end position="22"/>
    </location>
</feature>
<reference evidence="3 4" key="1">
    <citation type="submission" date="2018-04" db="EMBL/GenBank/DDBJ databases">
        <title>Genomic Encyclopedia of Archaeal and Bacterial Type Strains, Phase II (KMG-II): from individual species to whole genera.</title>
        <authorList>
            <person name="Goeker M."/>
        </authorList>
    </citation>
    <scope>NUCLEOTIDE SEQUENCE [LARGE SCALE GENOMIC DNA]</scope>
    <source>
        <strain evidence="3 4">DSM 25731</strain>
    </source>
</reference>
<protein>
    <submittedName>
        <fullName evidence="3">TonB-like protein</fullName>
    </submittedName>
</protein>
<dbReference type="EMBL" id="QBKT01000001">
    <property type="protein sequence ID" value="PTX63715.1"/>
    <property type="molecule type" value="Genomic_DNA"/>
</dbReference>
<keyword evidence="1" id="KW-0732">Signal</keyword>
<feature type="domain" description="TonB C-terminal" evidence="2">
    <location>
        <begin position="217"/>
        <end position="273"/>
    </location>
</feature>
<organism evidence="3 4">
    <name type="scientific">Kordia periserrulae</name>
    <dbReference type="NCBI Taxonomy" id="701523"/>
    <lineage>
        <taxon>Bacteria</taxon>
        <taxon>Pseudomonadati</taxon>
        <taxon>Bacteroidota</taxon>
        <taxon>Flavobacteriia</taxon>
        <taxon>Flavobacteriales</taxon>
        <taxon>Flavobacteriaceae</taxon>
        <taxon>Kordia</taxon>
    </lineage>
</organism>
<comment type="caution">
    <text evidence="3">The sequence shown here is derived from an EMBL/GenBank/DDBJ whole genome shotgun (WGS) entry which is preliminary data.</text>
</comment>
<proteinExistence type="predicted"/>
<accession>A0A2T6C601</accession>
<evidence type="ECO:0000259" key="2">
    <source>
        <dbReference type="Pfam" id="PF03544"/>
    </source>
</evidence>
<evidence type="ECO:0000256" key="1">
    <source>
        <dbReference type="SAM" id="SignalP"/>
    </source>
</evidence>
<dbReference type="Gene3D" id="3.30.1150.10">
    <property type="match status" value="1"/>
</dbReference>
<dbReference type="AlphaFoldDB" id="A0A2T6C601"/>
<gene>
    <name evidence="3" type="ORF">C8N46_101319</name>
</gene>
<evidence type="ECO:0000313" key="4">
    <source>
        <dbReference type="Proteomes" id="UP000244090"/>
    </source>
</evidence>
<dbReference type="OrthoDB" id="1522859at2"/>
<dbReference type="Pfam" id="PF03544">
    <property type="entry name" value="TonB_C"/>
    <property type="match status" value="1"/>
</dbReference>
<name>A0A2T6C601_9FLAO</name>
<dbReference type="Proteomes" id="UP000244090">
    <property type="component" value="Unassembled WGS sequence"/>
</dbReference>
<dbReference type="GO" id="GO:0055085">
    <property type="term" value="P:transmembrane transport"/>
    <property type="evidence" value="ECO:0007669"/>
    <property type="project" value="InterPro"/>
</dbReference>
<sequence>MSFSLKNLLSLLIFFFSLLISAQTEKSKKDIPESTVIEGCQYEEDVYECSKEKFRRSIFQYLKPSDAILIAKNTTKDTIFVDVMFATDSVGKVDKERSSLKFHETEMKPFKIETSSSPVDFQIELAPISQKQTSYIRNHLFLKIDRKNNIFIPLYDYTPKRIPFSGPEVGVVYPGCEKASSNKERKKCMATNISKFVAENFNDRLGKKLGLDGINRIYVVFKINEEGKVKEIRSRAPHLKLEQEAIRVIKKLPDMQPATIENIPVSVNYALPIVLNVSAKERKKRKRNKW</sequence>
<feature type="chain" id="PRO_5015592496" evidence="1">
    <location>
        <begin position="23"/>
        <end position="290"/>
    </location>
</feature>
<dbReference type="InterPro" id="IPR037682">
    <property type="entry name" value="TonB_C"/>
</dbReference>
<dbReference type="RefSeq" id="WP_108113096.1">
    <property type="nucleotide sequence ID" value="NZ_QBKT01000001.1"/>
</dbReference>